<keyword evidence="1" id="KW-1133">Transmembrane helix</keyword>
<keyword evidence="1" id="KW-0472">Membrane</keyword>
<feature type="transmembrane region" description="Helical" evidence="1">
    <location>
        <begin position="16"/>
        <end position="44"/>
    </location>
</feature>
<keyword evidence="1" id="KW-0812">Transmembrane</keyword>
<dbReference type="AlphaFoldDB" id="A0A3G6IUL0"/>
<dbReference type="RefSeq" id="WP_164470384.1">
    <property type="nucleotide sequence ID" value="NZ_CP033898.1"/>
</dbReference>
<sequence>MSEKMLPALWFRAVGLVIWAIFCAFQSIWWLCALTVVFLIFTAIQLRQAYKQKETSQ</sequence>
<accession>A0A3G6IUL0</accession>
<name>A0A3G6IUL0_9CORY</name>
<reference evidence="2 3" key="1">
    <citation type="submission" date="2018-11" db="EMBL/GenBank/DDBJ databases">
        <authorList>
            <person name="Kleinhagauer T."/>
            <person name="Glaeser S.P."/>
            <person name="Spergser J."/>
            <person name="Ruckert C."/>
            <person name="Kaempfer P."/>
            <person name="Busse H.-J."/>
        </authorList>
    </citation>
    <scope>NUCLEOTIDE SEQUENCE [LARGE SCALE GENOMIC DNA]</scope>
    <source>
        <strain evidence="2 3">812CH</strain>
    </source>
</reference>
<dbReference type="KEGG" id="cpso:CPPEL_05885"/>
<evidence type="ECO:0000313" key="2">
    <source>
        <dbReference type="EMBL" id="AZA09296.1"/>
    </source>
</evidence>
<gene>
    <name evidence="2" type="ORF">CPPEL_05885</name>
</gene>
<proteinExistence type="predicted"/>
<protein>
    <submittedName>
        <fullName evidence="2">Uncharacterized protein</fullName>
    </submittedName>
</protein>
<keyword evidence="3" id="KW-1185">Reference proteome</keyword>
<dbReference type="Proteomes" id="UP000271426">
    <property type="component" value="Chromosome"/>
</dbReference>
<evidence type="ECO:0000313" key="3">
    <source>
        <dbReference type="Proteomes" id="UP000271426"/>
    </source>
</evidence>
<evidence type="ECO:0000256" key="1">
    <source>
        <dbReference type="SAM" id="Phobius"/>
    </source>
</evidence>
<organism evidence="2 3">
    <name type="scientific">Corynebacterium pseudopelargi</name>
    <dbReference type="NCBI Taxonomy" id="2080757"/>
    <lineage>
        <taxon>Bacteria</taxon>
        <taxon>Bacillati</taxon>
        <taxon>Actinomycetota</taxon>
        <taxon>Actinomycetes</taxon>
        <taxon>Mycobacteriales</taxon>
        <taxon>Corynebacteriaceae</taxon>
        <taxon>Corynebacterium</taxon>
    </lineage>
</organism>
<dbReference type="EMBL" id="CP033898">
    <property type="protein sequence ID" value="AZA09296.1"/>
    <property type="molecule type" value="Genomic_DNA"/>
</dbReference>